<evidence type="ECO:0000256" key="3">
    <source>
        <dbReference type="ARBA" id="ARBA00023122"/>
    </source>
</evidence>
<dbReference type="GO" id="GO:0031588">
    <property type="term" value="C:nucleotide-activated protein kinase complex"/>
    <property type="evidence" value="ECO:0007669"/>
    <property type="project" value="TreeGrafter"/>
</dbReference>
<evidence type="ECO:0000313" key="8">
    <source>
        <dbReference type="WBParaSite" id="SBAD_0000949601-mRNA-1"/>
    </source>
</evidence>
<feature type="domain" description="CBS" evidence="5">
    <location>
        <begin position="6"/>
        <end position="55"/>
    </location>
</feature>
<dbReference type="Gene3D" id="3.10.580.10">
    <property type="entry name" value="CBS-domain"/>
    <property type="match status" value="2"/>
</dbReference>
<sequence>MPRQSNMVVIDWQLTINSVLLTILNNGVLASLVWDSETGTAICMITLTDLLRIMLDKTVDYHQVLNRPLRTWLMANSKDHQNLTVIYAEDSLLSAVKVLCGVRLHRIPLSALPVPPEMYKPLDSLPFGVWSNIQCTTLKETVSAALSQIFSSNISSLPVVMQQESQSSVQNILTKVDVVNYLADFGWKNLDEITVEEVCRSRKQSVEGLVMCNRCTPLLFALELLVRNSAHRLIVVDSCITLCGVISVADLLSAIIA</sequence>
<dbReference type="WBParaSite" id="SBAD_0000949601-mRNA-1">
    <property type="protein sequence ID" value="SBAD_0000949601-mRNA-1"/>
    <property type="gene ID" value="SBAD_0000949601"/>
</dbReference>
<name>A0A183IZW9_9BILA</name>
<dbReference type="OrthoDB" id="418595at2759"/>
<keyword evidence="2" id="KW-0677">Repeat</keyword>
<dbReference type="GO" id="GO:0019887">
    <property type="term" value="F:protein kinase regulator activity"/>
    <property type="evidence" value="ECO:0007669"/>
    <property type="project" value="TreeGrafter"/>
</dbReference>
<dbReference type="GO" id="GO:0005634">
    <property type="term" value="C:nucleus"/>
    <property type="evidence" value="ECO:0007669"/>
    <property type="project" value="TreeGrafter"/>
</dbReference>
<dbReference type="PANTHER" id="PTHR13780">
    <property type="entry name" value="AMP-ACTIVATED PROTEIN KINASE, GAMMA REGULATORY SUBUNIT"/>
    <property type="match status" value="1"/>
</dbReference>
<feature type="domain" description="CBS" evidence="5">
    <location>
        <begin position="132"/>
        <end position="183"/>
    </location>
</feature>
<feature type="domain" description="CBS" evidence="5">
    <location>
        <begin position="208"/>
        <end position="256"/>
    </location>
</feature>
<protein>
    <submittedName>
        <fullName evidence="8">CBS domain-containing protein</fullName>
    </submittedName>
</protein>
<dbReference type="GO" id="GO:0005737">
    <property type="term" value="C:cytoplasm"/>
    <property type="evidence" value="ECO:0007669"/>
    <property type="project" value="TreeGrafter"/>
</dbReference>
<reference evidence="8" key="1">
    <citation type="submission" date="2016-06" db="UniProtKB">
        <authorList>
            <consortium name="WormBaseParasite"/>
        </authorList>
    </citation>
    <scope>IDENTIFICATION</scope>
</reference>
<keyword evidence="3" id="KW-0129">CBS domain</keyword>
<dbReference type="InterPro" id="IPR050511">
    <property type="entry name" value="AMPK_gamma/SDS23_families"/>
</dbReference>
<comment type="subunit">
    <text evidence="4">AMPK is a heterotrimer of an alpha catalytic subunit (PRKAA1 or PRKAA2), a beta (PRKAB1 or PRKAB2) and a gamma non-catalytic subunits (PRKAG1, PRKAG2 or PRKAG3). Interacts with FNIP1 and FNIP2.</text>
</comment>
<dbReference type="SUPFAM" id="SSF54631">
    <property type="entry name" value="CBS-domain pair"/>
    <property type="match status" value="2"/>
</dbReference>
<gene>
    <name evidence="6" type="ORF">SBAD_LOCUS9167</name>
</gene>
<dbReference type="SMART" id="SM00116">
    <property type="entry name" value="CBS"/>
    <property type="match status" value="3"/>
</dbReference>
<dbReference type="GO" id="GO:0019901">
    <property type="term" value="F:protein kinase binding"/>
    <property type="evidence" value="ECO:0007669"/>
    <property type="project" value="TreeGrafter"/>
</dbReference>
<dbReference type="InterPro" id="IPR046342">
    <property type="entry name" value="CBS_dom_sf"/>
</dbReference>
<reference evidence="6 7" key="2">
    <citation type="submission" date="2018-11" db="EMBL/GenBank/DDBJ databases">
        <authorList>
            <consortium name="Pathogen Informatics"/>
        </authorList>
    </citation>
    <scope>NUCLEOTIDE SEQUENCE [LARGE SCALE GENOMIC DNA]</scope>
</reference>
<evidence type="ECO:0000313" key="6">
    <source>
        <dbReference type="EMBL" id="VDP21648.1"/>
    </source>
</evidence>
<evidence type="ECO:0000313" key="7">
    <source>
        <dbReference type="Proteomes" id="UP000270296"/>
    </source>
</evidence>
<dbReference type="InterPro" id="IPR000644">
    <property type="entry name" value="CBS_dom"/>
</dbReference>
<dbReference type="Pfam" id="PF00571">
    <property type="entry name" value="CBS"/>
    <property type="match status" value="1"/>
</dbReference>
<evidence type="ECO:0000256" key="1">
    <source>
        <dbReference type="ARBA" id="ARBA00006750"/>
    </source>
</evidence>
<dbReference type="AlphaFoldDB" id="A0A183IZW9"/>
<dbReference type="EMBL" id="UZAM01012401">
    <property type="protein sequence ID" value="VDP21648.1"/>
    <property type="molecule type" value="Genomic_DNA"/>
</dbReference>
<dbReference type="GO" id="GO:0016208">
    <property type="term" value="F:AMP binding"/>
    <property type="evidence" value="ECO:0007669"/>
    <property type="project" value="TreeGrafter"/>
</dbReference>
<accession>A0A183IZW9</accession>
<dbReference type="PANTHER" id="PTHR13780:SF35">
    <property type="entry name" value="LD22662P"/>
    <property type="match status" value="1"/>
</dbReference>
<dbReference type="Proteomes" id="UP000270296">
    <property type="component" value="Unassembled WGS sequence"/>
</dbReference>
<keyword evidence="7" id="KW-1185">Reference proteome</keyword>
<evidence type="ECO:0000259" key="5">
    <source>
        <dbReference type="SMART" id="SM00116"/>
    </source>
</evidence>
<proteinExistence type="inferred from homology"/>
<evidence type="ECO:0000256" key="4">
    <source>
        <dbReference type="ARBA" id="ARBA00025878"/>
    </source>
</evidence>
<evidence type="ECO:0000256" key="2">
    <source>
        <dbReference type="ARBA" id="ARBA00022737"/>
    </source>
</evidence>
<comment type="similarity">
    <text evidence="1">Belongs to the 5'-AMP-activated protein kinase gamma subunit family.</text>
</comment>
<organism evidence="8">
    <name type="scientific">Soboliphyme baturini</name>
    <dbReference type="NCBI Taxonomy" id="241478"/>
    <lineage>
        <taxon>Eukaryota</taxon>
        <taxon>Metazoa</taxon>
        <taxon>Ecdysozoa</taxon>
        <taxon>Nematoda</taxon>
        <taxon>Enoplea</taxon>
        <taxon>Dorylaimia</taxon>
        <taxon>Dioctophymatida</taxon>
        <taxon>Dioctophymatoidea</taxon>
        <taxon>Soboliphymatidae</taxon>
        <taxon>Soboliphyme</taxon>
    </lineage>
</organism>